<feature type="domain" description="HTH myb-type" evidence="10">
    <location>
        <begin position="62"/>
        <end position="116"/>
    </location>
</feature>
<evidence type="ECO:0000313" key="11">
    <source>
        <dbReference type="EMBL" id="KAJ4954160.1"/>
    </source>
</evidence>
<dbReference type="CDD" id="cd00167">
    <property type="entry name" value="SANT"/>
    <property type="match status" value="2"/>
</dbReference>
<protein>
    <submittedName>
        <fullName evidence="11">Uncharacterized protein</fullName>
    </submittedName>
</protein>
<accession>A0A9Q0GX83</accession>
<evidence type="ECO:0000256" key="8">
    <source>
        <dbReference type="SAM" id="MobiDB-lite"/>
    </source>
</evidence>
<keyword evidence="5" id="KW-0010">Activator</keyword>
<dbReference type="FunFam" id="1.10.10.60:FF:000302">
    <property type="entry name" value="Transcription factor TT2"/>
    <property type="match status" value="1"/>
</dbReference>
<evidence type="ECO:0000256" key="6">
    <source>
        <dbReference type="ARBA" id="ARBA00023163"/>
    </source>
</evidence>
<feature type="domain" description="Myb-like" evidence="9">
    <location>
        <begin position="62"/>
        <end position="112"/>
    </location>
</feature>
<dbReference type="AlphaFoldDB" id="A0A9Q0GX83"/>
<name>A0A9Q0GX83_9MAGN</name>
<evidence type="ECO:0000256" key="1">
    <source>
        <dbReference type="ARBA" id="ARBA00004123"/>
    </source>
</evidence>
<evidence type="ECO:0000256" key="4">
    <source>
        <dbReference type="ARBA" id="ARBA00023125"/>
    </source>
</evidence>
<evidence type="ECO:0000259" key="9">
    <source>
        <dbReference type="PROSITE" id="PS50090"/>
    </source>
</evidence>
<gene>
    <name evidence="11" type="ORF">NE237_030992</name>
</gene>
<evidence type="ECO:0000256" key="3">
    <source>
        <dbReference type="ARBA" id="ARBA00023015"/>
    </source>
</evidence>
<feature type="domain" description="HTH myb-type" evidence="10">
    <location>
        <begin position="9"/>
        <end position="61"/>
    </location>
</feature>
<dbReference type="FunFam" id="1.10.10.60:FF:000001">
    <property type="entry name" value="MYB-related transcription factor"/>
    <property type="match status" value="1"/>
</dbReference>
<keyword evidence="12" id="KW-1185">Reference proteome</keyword>
<dbReference type="SMART" id="SM00717">
    <property type="entry name" value="SANT"/>
    <property type="match status" value="2"/>
</dbReference>
<feature type="region of interest" description="Disordered" evidence="8">
    <location>
        <begin position="118"/>
        <end position="141"/>
    </location>
</feature>
<dbReference type="InterPro" id="IPR001005">
    <property type="entry name" value="SANT/Myb"/>
</dbReference>
<comment type="subcellular location">
    <subcellularLocation>
        <location evidence="1">Nucleus</location>
    </subcellularLocation>
</comment>
<dbReference type="GO" id="GO:0005634">
    <property type="term" value="C:nucleus"/>
    <property type="evidence" value="ECO:0007669"/>
    <property type="project" value="UniProtKB-SubCell"/>
</dbReference>
<keyword evidence="4" id="KW-0238">DNA-binding</keyword>
<dbReference type="InterPro" id="IPR015495">
    <property type="entry name" value="Myb_TF_plants"/>
</dbReference>
<dbReference type="PROSITE" id="PS51294">
    <property type="entry name" value="HTH_MYB"/>
    <property type="match status" value="2"/>
</dbReference>
<dbReference type="PANTHER" id="PTHR47999">
    <property type="entry name" value="TRANSCRIPTION FACTOR MYB8-RELATED-RELATED"/>
    <property type="match status" value="1"/>
</dbReference>
<dbReference type="Pfam" id="PF00249">
    <property type="entry name" value="Myb_DNA-binding"/>
    <property type="match status" value="2"/>
</dbReference>
<dbReference type="OrthoDB" id="2143914at2759"/>
<feature type="compositionally biased region" description="Basic and acidic residues" evidence="8">
    <location>
        <begin position="127"/>
        <end position="141"/>
    </location>
</feature>
<dbReference type="SUPFAM" id="SSF46689">
    <property type="entry name" value="Homeodomain-like"/>
    <property type="match status" value="1"/>
</dbReference>
<dbReference type="EMBL" id="JAMYWD010000012">
    <property type="protein sequence ID" value="KAJ4954160.1"/>
    <property type="molecule type" value="Genomic_DNA"/>
</dbReference>
<dbReference type="Gene3D" id="1.10.10.60">
    <property type="entry name" value="Homeodomain-like"/>
    <property type="match status" value="2"/>
</dbReference>
<evidence type="ECO:0000259" key="10">
    <source>
        <dbReference type="PROSITE" id="PS51294"/>
    </source>
</evidence>
<keyword evidence="2" id="KW-0677">Repeat</keyword>
<keyword evidence="3" id="KW-0805">Transcription regulation</keyword>
<evidence type="ECO:0000256" key="2">
    <source>
        <dbReference type="ARBA" id="ARBA00022737"/>
    </source>
</evidence>
<evidence type="ECO:0000256" key="5">
    <source>
        <dbReference type="ARBA" id="ARBA00023159"/>
    </source>
</evidence>
<proteinExistence type="predicted"/>
<reference evidence="11" key="1">
    <citation type="journal article" date="2023" name="Plant J.">
        <title>The genome of the king protea, Protea cynaroides.</title>
        <authorList>
            <person name="Chang J."/>
            <person name="Duong T.A."/>
            <person name="Schoeman C."/>
            <person name="Ma X."/>
            <person name="Roodt D."/>
            <person name="Barker N."/>
            <person name="Li Z."/>
            <person name="Van de Peer Y."/>
            <person name="Mizrachi E."/>
        </authorList>
    </citation>
    <scope>NUCLEOTIDE SEQUENCE</scope>
    <source>
        <tissue evidence="11">Young leaves</tissue>
    </source>
</reference>
<dbReference type="Proteomes" id="UP001141806">
    <property type="component" value="Unassembled WGS sequence"/>
</dbReference>
<evidence type="ECO:0000313" key="12">
    <source>
        <dbReference type="Proteomes" id="UP001141806"/>
    </source>
</evidence>
<evidence type="ECO:0000256" key="7">
    <source>
        <dbReference type="ARBA" id="ARBA00023242"/>
    </source>
</evidence>
<dbReference type="PANTHER" id="PTHR47999:SF96">
    <property type="entry name" value="TRANSCRIPTION REPRESSOR MYB6-LIKE"/>
    <property type="match status" value="1"/>
</dbReference>
<keyword evidence="7" id="KW-0539">Nucleus</keyword>
<dbReference type="InterPro" id="IPR009057">
    <property type="entry name" value="Homeodomain-like_sf"/>
</dbReference>
<sequence>MGRRPCCAKLGLNRGAWTAREDRILTTYINTHGEGKWRDLPQKAGLKRCGKSCRLRWLNYLRPDIKRGNISKEEEELIIRLHKLLGNRWSLIAGRLPGRTDNEVKNYWNTNLGKKLQGKTAQNQLNKTKEKSPEGKSSVEVHQAKTLETPRAIRTRAVRCTKVILPQQEGNQMNYIDNILHELVRDGKSSSSSASSTQGFMDEDSDFLMDFDIGDLFLNSDLLEVAGCDGIQAADHECGNNSSSSTNYSFSDHKILLEDSSNKEIFEPNAALELKKLCSFLDSDDEWN</sequence>
<organism evidence="11 12">
    <name type="scientific">Protea cynaroides</name>
    <dbReference type="NCBI Taxonomy" id="273540"/>
    <lineage>
        <taxon>Eukaryota</taxon>
        <taxon>Viridiplantae</taxon>
        <taxon>Streptophyta</taxon>
        <taxon>Embryophyta</taxon>
        <taxon>Tracheophyta</taxon>
        <taxon>Spermatophyta</taxon>
        <taxon>Magnoliopsida</taxon>
        <taxon>Proteales</taxon>
        <taxon>Proteaceae</taxon>
        <taxon>Protea</taxon>
    </lineage>
</organism>
<dbReference type="InterPro" id="IPR017930">
    <property type="entry name" value="Myb_dom"/>
</dbReference>
<keyword evidence="6" id="KW-0804">Transcription</keyword>
<dbReference type="GO" id="GO:0003677">
    <property type="term" value="F:DNA binding"/>
    <property type="evidence" value="ECO:0007669"/>
    <property type="project" value="UniProtKB-KW"/>
</dbReference>
<comment type="caution">
    <text evidence="11">The sequence shown here is derived from an EMBL/GenBank/DDBJ whole genome shotgun (WGS) entry which is preliminary data.</text>
</comment>
<feature type="domain" description="Myb-like" evidence="9">
    <location>
        <begin position="9"/>
        <end position="61"/>
    </location>
</feature>
<dbReference type="PROSITE" id="PS50090">
    <property type="entry name" value="MYB_LIKE"/>
    <property type="match status" value="2"/>
</dbReference>